<sequence length="82" mass="8928">MLLLLLLSANFSAPGKRISLLLLIQAAPEVHGWYFLDQFKKFSILSPCKTIPAEQNSPQATMDAPIPALPDLCSFLNAFPAA</sequence>
<comment type="caution">
    <text evidence="1">The sequence shown here is derived from an EMBL/GenBank/DDBJ whole genome shotgun (WGS) entry which is preliminary data.</text>
</comment>
<evidence type="ECO:0000313" key="1">
    <source>
        <dbReference type="EMBL" id="KAK9183506.1"/>
    </source>
</evidence>
<accession>A0AAP0LVH1</accession>
<dbReference type="Proteomes" id="UP001428341">
    <property type="component" value="Unassembled WGS sequence"/>
</dbReference>
<dbReference type="AlphaFoldDB" id="A0AAP0LVH1"/>
<evidence type="ECO:0000313" key="2">
    <source>
        <dbReference type="Proteomes" id="UP001428341"/>
    </source>
</evidence>
<dbReference type="EMBL" id="JBCGBO010000024">
    <property type="protein sequence ID" value="KAK9183506.1"/>
    <property type="molecule type" value="Genomic_DNA"/>
</dbReference>
<proteinExistence type="predicted"/>
<protein>
    <submittedName>
        <fullName evidence="1">Uncharacterized protein</fullName>
    </submittedName>
</protein>
<reference evidence="1 2" key="1">
    <citation type="submission" date="2024-05" db="EMBL/GenBank/DDBJ databases">
        <title>Haplotype-resolved chromosome-level genome assembly of Huyou (Citrus changshanensis).</title>
        <authorList>
            <person name="Miao C."/>
            <person name="Chen W."/>
            <person name="Wu Y."/>
            <person name="Wang L."/>
            <person name="Zhao S."/>
            <person name="Grierson D."/>
            <person name="Xu C."/>
            <person name="Chen K."/>
        </authorList>
    </citation>
    <scope>NUCLEOTIDE SEQUENCE [LARGE SCALE GENOMIC DNA]</scope>
    <source>
        <strain evidence="1">01-14</strain>
        <tissue evidence="1">Leaf</tissue>
    </source>
</reference>
<name>A0AAP0LVH1_9ROSI</name>
<gene>
    <name evidence="1" type="ORF">WN944_026658</name>
</gene>
<organism evidence="1 2">
    <name type="scientific">Citrus x changshan-huyou</name>
    <dbReference type="NCBI Taxonomy" id="2935761"/>
    <lineage>
        <taxon>Eukaryota</taxon>
        <taxon>Viridiplantae</taxon>
        <taxon>Streptophyta</taxon>
        <taxon>Embryophyta</taxon>
        <taxon>Tracheophyta</taxon>
        <taxon>Spermatophyta</taxon>
        <taxon>Magnoliopsida</taxon>
        <taxon>eudicotyledons</taxon>
        <taxon>Gunneridae</taxon>
        <taxon>Pentapetalae</taxon>
        <taxon>rosids</taxon>
        <taxon>malvids</taxon>
        <taxon>Sapindales</taxon>
        <taxon>Rutaceae</taxon>
        <taxon>Aurantioideae</taxon>
        <taxon>Citrus</taxon>
    </lineage>
</organism>
<keyword evidence="2" id="KW-1185">Reference proteome</keyword>